<comment type="caution">
    <text evidence="1">The sequence shown here is derived from an EMBL/GenBank/DDBJ whole genome shotgun (WGS) entry which is preliminary data.</text>
</comment>
<name>A0ACC2USM8_9FUNG</name>
<evidence type="ECO:0000313" key="1">
    <source>
        <dbReference type="EMBL" id="KAJ9090085.1"/>
    </source>
</evidence>
<proteinExistence type="predicted"/>
<dbReference type="Proteomes" id="UP001165960">
    <property type="component" value="Unassembled WGS sequence"/>
</dbReference>
<reference evidence="1" key="1">
    <citation type="submission" date="2022-04" db="EMBL/GenBank/DDBJ databases">
        <title>Genome of the entomopathogenic fungus Entomophthora muscae.</title>
        <authorList>
            <person name="Elya C."/>
            <person name="Lovett B.R."/>
            <person name="Lee E."/>
            <person name="Macias A.M."/>
            <person name="Hajek A.E."/>
            <person name="De Bivort B.L."/>
            <person name="Kasson M.T."/>
            <person name="De Fine Licht H.H."/>
            <person name="Stajich J.E."/>
        </authorList>
    </citation>
    <scope>NUCLEOTIDE SEQUENCE</scope>
    <source>
        <strain evidence="1">Berkeley</strain>
    </source>
</reference>
<dbReference type="EMBL" id="QTSX02000017">
    <property type="protein sequence ID" value="KAJ9090085.1"/>
    <property type="molecule type" value="Genomic_DNA"/>
</dbReference>
<accession>A0ACC2USM8</accession>
<keyword evidence="2" id="KW-1185">Reference proteome</keyword>
<organism evidence="1 2">
    <name type="scientific">Entomophthora muscae</name>
    <dbReference type="NCBI Taxonomy" id="34485"/>
    <lineage>
        <taxon>Eukaryota</taxon>
        <taxon>Fungi</taxon>
        <taxon>Fungi incertae sedis</taxon>
        <taxon>Zoopagomycota</taxon>
        <taxon>Entomophthoromycotina</taxon>
        <taxon>Entomophthoromycetes</taxon>
        <taxon>Entomophthorales</taxon>
        <taxon>Entomophthoraceae</taxon>
        <taxon>Entomophthora</taxon>
    </lineage>
</organism>
<protein>
    <submittedName>
        <fullName evidence="1">Maturation and nuclear export of 40S ribosomal subunits interacting protein</fullName>
    </submittedName>
</protein>
<evidence type="ECO:0000313" key="2">
    <source>
        <dbReference type="Proteomes" id="UP001165960"/>
    </source>
</evidence>
<gene>
    <name evidence="1" type="primary">NOC4_1</name>
    <name evidence="1" type="ORF">DSO57_1006155</name>
</gene>
<sequence>MSQKSGTKRKASSLAAQKKAGINPASHNPLSKKSSSDVEVMENIQSFKKGILASKENLNDILKLYKYTESKKAEVVYNAVKALQFVFVSLIKRGDIQLYKPISDNGSLDAAQVQVSEWLGTILKKWYRHLFTLLNSRDPAIQVAALDAFFALIREDSAAGVEAQKGYTFNSAYMEEFGEAIVASKHLADETINYLVEKYLNCFEDIRYYTLKMLAISVTKLITQNNAEQVKHVVEWVFKLLSSIRSMPTKDEDIKKFWATHPGKIESKGTHFLLMTSTHRREFQEAWLSFFRLQLSNTILKRVLLALHQRVLPHMLNPVALLDFLVYCYDQGGVIALLALNGLFTLIHKHNMDYPDFYTKLYQCFTPDLLHVKHRSRFFRLTELFLSSAYLPAGLIAAFVKRMARLALHGPPGALVLILPFIYNLLRAHPACMILIHRAGEIKCGEHDPYDFSQSNPTLSNALESSLWEVEALSRHYSANVSSLAKLFSDQFTKPSYLLEDFMDHNFNSMISAELGKPFKKVPALAIKPSPTLLPSSDSNSEDSKLFSLCDEWVF</sequence>